<keyword evidence="2" id="KW-1185">Reference proteome</keyword>
<reference evidence="1" key="1">
    <citation type="journal article" date="2020" name="Stud. Mycol.">
        <title>101 Dothideomycetes genomes: a test case for predicting lifestyles and emergence of pathogens.</title>
        <authorList>
            <person name="Haridas S."/>
            <person name="Albert R."/>
            <person name="Binder M."/>
            <person name="Bloem J."/>
            <person name="Labutti K."/>
            <person name="Salamov A."/>
            <person name="Andreopoulos B."/>
            <person name="Baker S."/>
            <person name="Barry K."/>
            <person name="Bills G."/>
            <person name="Bluhm B."/>
            <person name="Cannon C."/>
            <person name="Castanera R."/>
            <person name="Culley D."/>
            <person name="Daum C."/>
            <person name="Ezra D."/>
            <person name="Gonzalez J."/>
            <person name="Henrissat B."/>
            <person name="Kuo A."/>
            <person name="Liang C."/>
            <person name="Lipzen A."/>
            <person name="Lutzoni F."/>
            <person name="Magnuson J."/>
            <person name="Mondo S."/>
            <person name="Nolan M."/>
            <person name="Ohm R."/>
            <person name="Pangilinan J."/>
            <person name="Park H.-J."/>
            <person name="Ramirez L."/>
            <person name="Alfaro M."/>
            <person name="Sun H."/>
            <person name="Tritt A."/>
            <person name="Yoshinaga Y."/>
            <person name="Zwiers L.-H."/>
            <person name="Turgeon B."/>
            <person name="Goodwin S."/>
            <person name="Spatafora J."/>
            <person name="Crous P."/>
            <person name="Grigoriev I."/>
        </authorList>
    </citation>
    <scope>NUCLEOTIDE SEQUENCE</scope>
    <source>
        <strain evidence="1">CBS 122367</strain>
    </source>
</reference>
<dbReference type="Proteomes" id="UP000799291">
    <property type="component" value="Unassembled WGS sequence"/>
</dbReference>
<dbReference type="EMBL" id="MU005586">
    <property type="protein sequence ID" value="KAF2682608.1"/>
    <property type="molecule type" value="Genomic_DNA"/>
</dbReference>
<sequence length="154" mass="17340">MADIFSTRYASVFDSAQQNSVSSPLLRLLSEIRSKIFNYALSAQRIRMKSVSAPSSIPSPIALPQVCRQLYSETATLGYSNNTSVFYHGHGPVNHIQEWINRACAGAIRTIELRCFALKATGYTSLTDQSRSHRCIPDCRRRSWQLKFEEGTPH</sequence>
<evidence type="ECO:0000313" key="1">
    <source>
        <dbReference type="EMBL" id="KAF2682608.1"/>
    </source>
</evidence>
<evidence type="ECO:0000313" key="2">
    <source>
        <dbReference type="Proteomes" id="UP000799291"/>
    </source>
</evidence>
<gene>
    <name evidence="1" type="ORF">K458DRAFT_405377</name>
</gene>
<proteinExistence type="predicted"/>
<organism evidence="1 2">
    <name type="scientific">Lentithecium fluviatile CBS 122367</name>
    <dbReference type="NCBI Taxonomy" id="1168545"/>
    <lineage>
        <taxon>Eukaryota</taxon>
        <taxon>Fungi</taxon>
        <taxon>Dikarya</taxon>
        <taxon>Ascomycota</taxon>
        <taxon>Pezizomycotina</taxon>
        <taxon>Dothideomycetes</taxon>
        <taxon>Pleosporomycetidae</taxon>
        <taxon>Pleosporales</taxon>
        <taxon>Massarineae</taxon>
        <taxon>Lentitheciaceae</taxon>
        <taxon>Lentithecium</taxon>
    </lineage>
</organism>
<dbReference type="OrthoDB" id="5413827at2759"/>
<protein>
    <submittedName>
        <fullName evidence="1">Uncharacterized protein</fullName>
    </submittedName>
</protein>
<name>A0A6G1IWW2_9PLEO</name>
<dbReference type="PANTHER" id="PTHR38790">
    <property type="entry name" value="2EXR DOMAIN-CONTAINING PROTEIN-RELATED"/>
    <property type="match status" value="1"/>
</dbReference>
<accession>A0A6G1IWW2</accession>
<dbReference type="AlphaFoldDB" id="A0A6G1IWW2"/>